<keyword evidence="1" id="KW-1133">Transmembrane helix</keyword>
<evidence type="ECO:0000313" key="4">
    <source>
        <dbReference type="Proteomes" id="UP001284033"/>
    </source>
</evidence>
<dbReference type="CDD" id="cd06259">
    <property type="entry name" value="YdcF-like"/>
    <property type="match status" value="1"/>
</dbReference>
<dbReference type="Proteomes" id="UP001284033">
    <property type="component" value="Unassembled WGS sequence"/>
</dbReference>
<evidence type="ECO:0000313" key="3">
    <source>
        <dbReference type="EMBL" id="MDY3512006.1"/>
    </source>
</evidence>
<dbReference type="GO" id="GO:0005886">
    <property type="term" value="C:plasma membrane"/>
    <property type="evidence" value="ECO:0007669"/>
    <property type="project" value="TreeGrafter"/>
</dbReference>
<dbReference type="InterPro" id="IPR051599">
    <property type="entry name" value="Cell_Envelope_Assoc"/>
</dbReference>
<name>A0AAP6HEX9_RIEAN</name>
<dbReference type="InterPro" id="IPR003848">
    <property type="entry name" value="DUF218"/>
</dbReference>
<evidence type="ECO:0000256" key="1">
    <source>
        <dbReference type="SAM" id="Phobius"/>
    </source>
</evidence>
<proteinExistence type="predicted"/>
<evidence type="ECO:0000259" key="2">
    <source>
        <dbReference type="Pfam" id="PF02698"/>
    </source>
</evidence>
<keyword evidence="1" id="KW-0812">Transmembrane</keyword>
<reference evidence="3" key="1">
    <citation type="submission" date="2023-01" db="EMBL/GenBank/DDBJ databases">
        <title>Genome-based studies on antimicrobial resistance profiles of Riemerella anatipestifer in China, 1994 to 2021.</title>
        <authorList>
            <person name="Yang Z."/>
            <person name="Zhu D."/>
        </authorList>
    </citation>
    <scope>NUCLEOTIDE SEQUENCE</scope>
    <source>
        <strain evidence="3">RCAD1218</strain>
    </source>
</reference>
<accession>A0AAP6HEX9</accession>
<feature type="transmembrane region" description="Helical" evidence="1">
    <location>
        <begin position="7"/>
        <end position="30"/>
    </location>
</feature>
<dbReference type="AlphaFoldDB" id="A0AAP6HEX9"/>
<protein>
    <submittedName>
        <fullName evidence="3">ElyC/SanA/YdcF family protein</fullName>
    </submittedName>
</protein>
<feature type="domain" description="DUF218" evidence="2">
    <location>
        <begin position="52"/>
        <end position="172"/>
    </location>
</feature>
<comment type="caution">
    <text evidence="3">The sequence shown here is derived from an EMBL/GenBank/DDBJ whole genome shotgun (WGS) entry which is preliminary data.</text>
</comment>
<organism evidence="3 4">
    <name type="scientific">Riemerella anatipestifer</name>
    <name type="common">Moraxella anatipestifer</name>
    <dbReference type="NCBI Taxonomy" id="34085"/>
    <lineage>
        <taxon>Bacteria</taxon>
        <taxon>Pseudomonadati</taxon>
        <taxon>Bacteroidota</taxon>
        <taxon>Flavobacteriia</taxon>
        <taxon>Flavobacteriales</taxon>
        <taxon>Weeksellaceae</taxon>
        <taxon>Riemerella</taxon>
    </lineage>
</organism>
<dbReference type="PANTHER" id="PTHR30336">
    <property type="entry name" value="INNER MEMBRANE PROTEIN, PROBABLE PERMEASE"/>
    <property type="match status" value="1"/>
</dbReference>
<keyword evidence="1" id="KW-0472">Membrane</keyword>
<gene>
    <name evidence="3" type="ORF">PG303_02100</name>
</gene>
<dbReference type="PANTHER" id="PTHR30336:SF6">
    <property type="entry name" value="INTEGRAL MEMBRANE PROTEIN"/>
    <property type="match status" value="1"/>
</dbReference>
<dbReference type="RefSeq" id="WP_154468988.1">
    <property type="nucleotide sequence ID" value="NZ_CP072187.1"/>
</dbReference>
<dbReference type="EMBL" id="JAQZHK010000001">
    <property type="protein sequence ID" value="MDY3512006.1"/>
    <property type="molecule type" value="Genomic_DNA"/>
</dbReference>
<sequence length="215" mass="24594">MKKLGKVLLVTCVLSIVSIVTVILWCNYIIKSQSENYIFSNISDVPTKKVGLVLGTSKYLQNGIPNYYFKYRIDAAAELYKNGKVQYFIVSGDNSRKDYNETEDMKLDLMAHGIPENHIYQDFAGFRTLDSVIRAEDIFGQKTFIIISQKFHNERAVYLARKNGLEAYGYNAQDVNAYAGLKTQFREYFARVKVFYDLLLGVEPKYSGDKVILSP</sequence>
<dbReference type="Pfam" id="PF02698">
    <property type="entry name" value="DUF218"/>
    <property type="match status" value="1"/>
</dbReference>